<feature type="non-terminal residue" evidence="2">
    <location>
        <position position="1"/>
    </location>
</feature>
<gene>
    <name evidence="2" type="ORF">UJA718_LOCUS42167</name>
</gene>
<evidence type="ECO:0000256" key="1">
    <source>
        <dbReference type="SAM" id="MobiDB-lite"/>
    </source>
</evidence>
<dbReference type="EMBL" id="CAJOBP010053144">
    <property type="protein sequence ID" value="CAF4821038.1"/>
    <property type="molecule type" value="Genomic_DNA"/>
</dbReference>
<name>A0A821QCJ6_9BILA</name>
<evidence type="ECO:0000313" key="3">
    <source>
        <dbReference type="Proteomes" id="UP000663873"/>
    </source>
</evidence>
<feature type="non-terminal residue" evidence="2">
    <location>
        <position position="112"/>
    </location>
</feature>
<feature type="compositionally biased region" description="Polar residues" evidence="1">
    <location>
        <begin position="28"/>
        <end position="68"/>
    </location>
</feature>
<organism evidence="2 3">
    <name type="scientific">Rotaria socialis</name>
    <dbReference type="NCBI Taxonomy" id="392032"/>
    <lineage>
        <taxon>Eukaryota</taxon>
        <taxon>Metazoa</taxon>
        <taxon>Spiralia</taxon>
        <taxon>Gnathifera</taxon>
        <taxon>Rotifera</taxon>
        <taxon>Eurotatoria</taxon>
        <taxon>Bdelloidea</taxon>
        <taxon>Philodinida</taxon>
        <taxon>Philodinidae</taxon>
        <taxon>Rotaria</taxon>
    </lineage>
</organism>
<dbReference type="AlphaFoldDB" id="A0A821QCJ6"/>
<protein>
    <submittedName>
        <fullName evidence="2">Uncharacterized protein</fullName>
    </submittedName>
</protein>
<feature type="compositionally biased region" description="Polar residues" evidence="1">
    <location>
        <begin position="11"/>
        <end position="21"/>
    </location>
</feature>
<proteinExistence type="predicted"/>
<keyword evidence="3" id="KW-1185">Reference proteome</keyword>
<comment type="caution">
    <text evidence="2">The sequence shown here is derived from an EMBL/GenBank/DDBJ whole genome shotgun (WGS) entry which is preliminary data.</text>
</comment>
<reference evidence="2" key="1">
    <citation type="submission" date="2021-02" db="EMBL/GenBank/DDBJ databases">
        <authorList>
            <person name="Nowell W R."/>
        </authorList>
    </citation>
    <scope>NUCLEOTIDE SEQUENCE</scope>
</reference>
<dbReference type="Proteomes" id="UP000663873">
    <property type="component" value="Unassembled WGS sequence"/>
</dbReference>
<feature type="region of interest" description="Disordered" evidence="1">
    <location>
        <begin position="1"/>
        <end position="112"/>
    </location>
</feature>
<evidence type="ECO:0000313" key="2">
    <source>
        <dbReference type="EMBL" id="CAF4821038.1"/>
    </source>
</evidence>
<accession>A0A821QCJ6</accession>
<sequence>ERTRFKPRLQSVASPDHSQSVPYGINGMDNNHINQQQYQQSYPHTNQRYVPPRQMTNKKNYSQTNQSRTKARPIRTPPPMAKYRIHSSGSLDKRNFSQQQYNGKTKNDVPLE</sequence>